<accession>A0A7W8JXU4</accession>
<reference evidence="1 2" key="1">
    <citation type="submission" date="2020-08" db="EMBL/GenBank/DDBJ databases">
        <title>Genomic Encyclopedia of Type Strains, Phase IV (KMG-IV): sequencing the most valuable type-strain genomes for metagenomic binning, comparative biology and taxonomic classification.</title>
        <authorList>
            <person name="Goeker M."/>
        </authorList>
    </citation>
    <scope>NUCLEOTIDE SEQUENCE [LARGE SCALE GENOMIC DNA]</scope>
    <source>
        <strain evidence="1 2">DSM 27939</strain>
    </source>
</reference>
<organism evidence="1 2">
    <name type="scientific">Deinococcus humi</name>
    <dbReference type="NCBI Taxonomy" id="662880"/>
    <lineage>
        <taxon>Bacteria</taxon>
        <taxon>Thermotogati</taxon>
        <taxon>Deinococcota</taxon>
        <taxon>Deinococci</taxon>
        <taxon>Deinococcales</taxon>
        <taxon>Deinococcaceae</taxon>
        <taxon>Deinococcus</taxon>
    </lineage>
</organism>
<dbReference type="EMBL" id="JACHFL010000008">
    <property type="protein sequence ID" value="MBB5363963.1"/>
    <property type="molecule type" value="Genomic_DNA"/>
</dbReference>
<dbReference type="Proteomes" id="UP000552709">
    <property type="component" value="Unassembled WGS sequence"/>
</dbReference>
<keyword evidence="2" id="KW-1185">Reference proteome</keyword>
<evidence type="ECO:0000313" key="2">
    <source>
        <dbReference type="Proteomes" id="UP000552709"/>
    </source>
</evidence>
<protein>
    <submittedName>
        <fullName evidence="1">Uncharacterized protein</fullName>
    </submittedName>
</protein>
<dbReference type="RefSeq" id="WP_184133691.1">
    <property type="nucleotide sequence ID" value="NZ_JACHFL010000008.1"/>
</dbReference>
<evidence type="ECO:0000313" key="1">
    <source>
        <dbReference type="EMBL" id="MBB5363963.1"/>
    </source>
</evidence>
<proteinExistence type="predicted"/>
<gene>
    <name evidence="1" type="ORF">HNQ08_003070</name>
</gene>
<comment type="caution">
    <text evidence="1">The sequence shown here is derived from an EMBL/GenBank/DDBJ whole genome shotgun (WGS) entry which is preliminary data.</text>
</comment>
<dbReference type="AlphaFoldDB" id="A0A7W8JXU4"/>
<sequence length="52" mass="5901">MPALTEAETEAQISNILTRHHWYLVKTDAALVVRGWGRLPCHQIPQGFPDMT</sequence>
<name>A0A7W8JXU4_9DEIO</name>